<dbReference type="RefSeq" id="WP_345257995.1">
    <property type="nucleotide sequence ID" value="NZ_BAABGY010000016.1"/>
</dbReference>
<dbReference type="Gene3D" id="2.60.40.10">
    <property type="entry name" value="Immunoglobulins"/>
    <property type="match status" value="1"/>
</dbReference>
<reference evidence="2" key="1">
    <citation type="journal article" date="2019" name="Int. J. Syst. Evol. Microbiol.">
        <title>The Global Catalogue of Microorganisms (GCM) 10K type strain sequencing project: providing services to taxonomists for standard genome sequencing and annotation.</title>
        <authorList>
            <consortium name="The Broad Institute Genomics Platform"/>
            <consortium name="The Broad Institute Genome Sequencing Center for Infectious Disease"/>
            <person name="Wu L."/>
            <person name="Ma J."/>
        </authorList>
    </citation>
    <scope>NUCLEOTIDE SEQUENCE [LARGE SCALE GENOMIC DNA]</scope>
    <source>
        <strain evidence="2">JCM 17919</strain>
    </source>
</reference>
<gene>
    <name evidence="1" type="ORF">GCM10023184_42740</name>
</gene>
<proteinExistence type="predicted"/>
<dbReference type="EMBL" id="BAABGY010000016">
    <property type="protein sequence ID" value="GAA4342921.1"/>
    <property type="molecule type" value="Genomic_DNA"/>
</dbReference>
<dbReference type="InterPro" id="IPR013783">
    <property type="entry name" value="Ig-like_fold"/>
</dbReference>
<dbReference type="InterPro" id="IPR026444">
    <property type="entry name" value="Secre_tail"/>
</dbReference>
<dbReference type="Proteomes" id="UP001501725">
    <property type="component" value="Unassembled WGS sequence"/>
</dbReference>
<protein>
    <recommendedName>
        <fullName evidence="3">T9SS type A sorting domain-containing protein</fullName>
    </recommendedName>
</protein>
<organism evidence="1 2">
    <name type="scientific">Flaviaesturariibacter amylovorans</name>
    <dbReference type="NCBI Taxonomy" id="1084520"/>
    <lineage>
        <taxon>Bacteria</taxon>
        <taxon>Pseudomonadati</taxon>
        <taxon>Bacteroidota</taxon>
        <taxon>Chitinophagia</taxon>
        <taxon>Chitinophagales</taxon>
        <taxon>Chitinophagaceae</taxon>
        <taxon>Flaviaestuariibacter</taxon>
    </lineage>
</organism>
<evidence type="ECO:0000313" key="2">
    <source>
        <dbReference type="Proteomes" id="UP001501725"/>
    </source>
</evidence>
<sequence>MSRIPGIGRHYGRYLLVLLCLVGSLAVRAEGTLEVMTNSVNGVGLNISNVNSVTSGPYRDAPTENRLRFYLKAGERLHFGWNAYNRNDPTPTQVPVYYRIIRSSDEVEVVPPTLVTPGTGNRGYIPSFAAAQAGPDTLAGAGGYKALEFIPGTAGEYFIEIYQSDDGGQTALAAQDTVLVFFDFTVFEATPLNVKPGRVYSQGWSLLTYNPVSFRGDITKPMELNSFYGYTADSTIAQITFQGGFRPLAFVVYFNKYGADPTEPDWFISRQSKSQSGSPTTLANGYNVFINFPDPEIFPLADDPEAPVLKSITGCPGNYKLNVQVKSPGDLRLLLDLDGNPGYDAGTEDRYVYGLNAMPGMVEVDWDGLDGLGDPVSGNVQIATSSKLMRGRTNLPFFDAELNQYGFTVTTFSPNTYEPTLYWDDSQLGTDATCNGATNNNNTTPAGLNVSETGVSQYHDVAGTPQFLGNRAWDGADIDNPPVIPTTMSAGSGANTPALLCDDYGNFRILNTWFWTGEVSSTDTTLTVPNTTCSLPLTLLQFAAEKRGTTARLHWTTADEVRFRHFVVERSLDGRSYSSIGTVPGLGGARNQYSFSDDIASFPNNRLYYRLRQVDEDGSYRYSRVVVLQARSNGEFSVSGLANPVKDAIRFQLSAGSPARAQLLLSDATGRVLHRQTADLLRGSNAVELSRIGTLSAGLYFLSIEANGTRQVHKLVVGR</sequence>
<evidence type="ECO:0000313" key="1">
    <source>
        <dbReference type="EMBL" id="GAA4342921.1"/>
    </source>
</evidence>
<evidence type="ECO:0008006" key="3">
    <source>
        <dbReference type="Google" id="ProtNLM"/>
    </source>
</evidence>
<accession>A0ABP8HQV7</accession>
<comment type="caution">
    <text evidence="1">The sequence shown here is derived from an EMBL/GenBank/DDBJ whole genome shotgun (WGS) entry which is preliminary data.</text>
</comment>
<dbReference type="NCBIfam" id="TIGR04183">
    <property type="entry name" value="Por_Secre_tail"/>
    <property type="match status" value="1"/>
</dbReference>
<name>A0ABP8HQV7_9BACT</name>
<keyword evidence="2" id="KW-1185">Reference proteome</keyword>